<reference evidence="3" key="1">
    <citation type="submission" date="2023-02" db="EMBL/GenBank/DDBJ databases">
        <title>Identification and recombinant expression of a fungal hydrolase from Papiliotrema laurentii that hydrolyzes apple cutin and clears colloidal polyester polyurethane.</title>
        <authorList>
            <consortium name="DOE Joint Genome Institute"/>
            <person name="Roman V.A."/>
            <person name="Bojanowski C."/>
            <person name="Crable B.R."/>
            <person name="Wagner D.N."/>
            <person name="Hung C.S."/>
            <person name="Nadeau L.J."/>
            <person name="Schratz L."/>
            <person name="Haridas S."/>
            <person name="Pangilinan J."/>
            <person name="Lipzen A."/>
            <person name="Na H."/>
            <person name="Yan M."/>
            <person name="Ng V."/>
            <person name="Grigoriev I.V."/>
            <person name="Spatafora J.W."/>
            <person name="Barlow D."/>
            <person name="Biffinger J."/>
            <person name="Kelley-Loughnane N."/>
            <person name="Varaljay V.A."/>
            <person name="Crookes-Goodson W.J."/>
        </authorList>
    </citation>
    <scope>NUCLEOTIDE SEQUENCE</scope>
    <source>
        <strain evidence="3">5307AH</strain>
    </source>
</reference>
<feature type="compositionally biased region" description="Polar residues" evidence="1">
    <location>
        <begin position="753"/>
        <end position="781"/>
    </location>
</feature>
<evidence type="ECO:0000313" key="3">
    <source>
        <dbReference type="EMBL" id="KAK1925359.1"/>
    </source>
</evidence>
<dbReference type="GO" id="GO:0005085">
    <property type="term" value="F:guanyl-nucleotide exchange factor activity"/>
    <property type="evidence" value="ECO:0007669"/>
    <property type="project" value="InterPro"/>
</dbReference>
<feature type="region of interest" description="Disordered" evidence="1">
    <location>
        <begin position="1"/>
        <end position="32"/>
    </location>
</feature>
<dbReference type="Gene3D" id="1.10.1000.11">
    <property type="entry name" value="Arf Nucleotide-binding Site Opener,domain 2"/>
    <property type="match status" value="1"/>
</dbReference>
<feature type="compositionally biased region" description="Polar residues" evidence="1">
    <location>
        <begin position="915"/>
        <end position="925"/>
    </location>
</feature>
<dbReference type="SMART" id="SM00222">
    <property type="entry name" value="Sec7"/>
    <property type="match status" value="1"/>
</dbReference>
<dbReference type="EMBL" id="JAODAN010000003">
    <property type="protein sequence ID" value="KAK1925359.1"/>
    <property type="molecule type" value="Genomic_DNA"/>
</dbReference>
<feature type="compositionally biased region" description="Polar residues" evidence="1">
    <location>
        <begin position="887"/>
        <end position="907"/>
    </location>
</feature>
<accession>A0AAD9L7H3</accession>
<feature type="region of interest" description="Disordered" evidence="1">
    <location>
        <begin position="1573"/>
        <end position="1601"/>
    </location>
</feature>
<feature type="compositionally biased region" description="Low complexity" evidence="1">
    <location>
        <begin position="717"/>
        <end position="735"/>
    </location>
</feature>
<feature type="compositionally biased region" description="Basic and acidic residues" evidence="1">
    <location>
        <begin position="365"/>
        <end position="379"/>
    </location>
</feature>
<gene>
    <name evidence="3" type="ORF">DB88DRAFT_483686</name>
</gene>
<dbReference type="InterPro" id="IPR035999">
    <property type="entry name" value="Sec7_dom_sf"/>
</dbReference>
<name>A0AAD9L7H3_PAPLA</name>
<dbReference type="SUPFAM" id="SSF48425">
    <property type="entry name" value="Sec7 domain"/>
    <property type="match status" value="1"/>
</dbReference>
<feature type="compositionally biased region" description="Gly residues" evidence="1">
    <location>
        <begin position="1579"/>
        <end position="1588"/>
    </location>
</feature>
<feature type="region of interest" description="Disordered" evidence="1">
    <location>
        <begin position="1471"/>
        <end position="1491"/>
    </location>
</feature>
<dbReference type="PROSITE" id="PS50190">
    <property type="entry name" value="SEC7"/>
    <property type="match status" value="1"/>
</dbReference>
<dbReference type="PANTHER" id="PTHR10663">
    <property type="entry name" value="GUANYL-NUCLEOTIDE EXCHANGE FACTOR"/>
    <property type="match status" value="1"/>
</dbReference>
<dbReference type="SUPFAM" id="SSF50729">
    <property type="entry name" value="PH domain-like"/>
    <property type="match status" value="1"/>
</dbReference>
<dbReference type="PANTHER" id="PTHR10663:SF405">
    <property type="entry name" value="ARF GUANINE NUCLEOTIDE EXCHANGE FACTOR SYT1"/>
    <property type="match status" value="1"/>
</dbReference>
<feature type="region of interest" description="Disordered" evidence="1">
    <location>
        <begin position="194"/>
        <end position="217"/>
    </location>
</feature>
<sequence>MSTSPPRFYASRRNSKDASRPTSPPDRNAEVRSQAVAMLKRAASLPRNSAGRRPPPLITDNVAAAAAIDQGVGSTPSTTDEAVFPTLASSHAPRSPAELQEVLSPSPTNEGFGRAALYDNYASPPPSAFLMQRSASAASSYHMPTPPGMGAFASNMSSPYFGAHPATHTPDWAAMHLAQTYLPSLSPAGIHQPAFPPPGSQSGAIGRNTPSPLPTLGELRTLQRSNSAMARAHAMNKLTGGSSGGTNTPADEDDEAQGETRTRLQRSGTVGAHRLVERVSPTAQVEQEKETPDETFALPRPRLQRSFTVSSSNMGEERRSAVGRRMVARLGERRAARQKEEEEVRQLWEERRAAAEQSHQADIGARGDDHLRHDNRGQDLEEPDDHEPEERFEVPTMHRIYPSDSPRAPPMQESTSEGALGVPFEPERPISGTTMRSEAFEFDSNLHRSLSSRTARENMGTVNVSMPPVLKPALSTLDGDSEDMEEKMQEYQGYYEAIGAPLGLPRPAFATPSRHTPHGSTSTESTIQGSQSPGESIMSRDPLGSMMFVMGGSATAAASERSGEYWPSEVEEHNGSDWGTPARASHQPIFPSESPAARSPLIRTDSQAVSPSSQHLSPLASHRQSPDTSQGELTPPGASQRTSVMSWEEVGGAEDQAVPTDPQYHHKRKKPGSISAKVGRNIRTVMRNRSHSSSVSSSTDIPPTSPKRLSVAVQNFSRRGSQSSNSPSQNSASRSGARHSPSVPQSDFVRHQPSMSSLSPSLAGQTESSANSMLLQHQLQVESPPLQLVPRADLHDPRIHSEKLSPFPGIAQLGKKGTGDAAPGDKPRLIQQTSDSAVPSQHRVAAEAPAGESIYSLPLPLQSPGGSRRASDDSVGKRSWLAKAFGQATSPRSSGANTVSRHNSATDVPSIVASRKSSVDGSPQSEADPFAGPPAPPPKMGRHRSASPSVSVVPEVSEEGSRLTRFTAHTRLDNASPAIPEVDSHAKELPPKTKEILNRMDDLLSLGPDDPARPDILDDPPRKLLLATQVLQVVNVHTAKDRFLFLFNDLLVVTKPLITQGHTATLDMKFLVKSIVSLDKIQVSGFEEEPTVEPPKHAVVQKFIRHFAEDPKAACQFLVEISNPKVDSSTLASLIFKTPELDRTQVGILLASNDHLMRAFIDRFHFSGIRIDDALRMFLLAVRLPSDAMAAEALLRGFAHRYFEANRDVISFSRELAEDLVLWIMQLNDTLYGMYGFALPNPAINLDVVIAAFQSKDPHHLVHPSLLSDIYTSLEQARIDPALTSDQERKYGRKVTMTPSRLPSKLTYNVWSDPVTIAIPERDDHFVIRLLGEGLEFDPPVLDFGAGREQSFRYKGMSLGTKSILFDRTGANAALYASIGNTRTVSVERAFMRHTFHVAFTSHTGLKRRYCFSVPDATTRAKWAAHLQRQITRTAASKRVQPVSDREKIRHAAEVVSLQVLRDALIPAEDTDKDAIGGKPTGRPDRPQRAGSVSVAYAVEQGRDEVDLGPLVPGRPGQRTLGNDGIAEVKNGKELVLLCRQNSLLPGVLELLQAGMPGGGRGLEGDVLRSGHGRVNDGSGVGGGGVRGGVERAGSRRGVRL</sequence>
<feature type="domain" description="SEC7" evidence="2">
    <location>
        <begin position="1088"/>
        <end position="1277"/>
    </location>
</feature>
<dbReference type="Pfam" id="PF01369">
    <property type="entry name" value="Sec7"/>
    <property type="match status" value="1"/>
</dbReference>
<dbReference type="InterPro" id="IPR023394">
    <property type="entry name" value="Sec7_C_sf"/>
</dbReference>
<keyword evidence="4" id="KW-1185">Reference proteome</keyword>
<evidence type="ECO:0000259" key="2">
    <source>
        <dbReference type="PROSITE" id="PS50190"/>
    </source>
</evidence>
<feature type="compositionally biased region" description="Polar residues" evidence="1">
    <location>
        <begin position="604"/>
        <end position="645"/>
    </location>
</feature>
<protein>
    <recommendedName>
        <fullName evidence="2">SEC7 domain-containing protein</fullName>
    </recommendedName>
</protein>
<dbReference type="GO" id="GO:0032012">
    <property type="term" value="P:regulation of ARF protein signal transduction"/>
    <property type="evidence" value="ECO:0007669"/>
    <property type="project" value="InterPro"/>
</dbReference>
<dbReference type="Gene3D" id="2.30.29.30">
    <property type="entry name" value="Pleckstrin-homology domain (PH domain)/Phosphotyrosine-binding domain (PTB)"/>
    <property type="match status" value="1"/>
</dbReference>
<evidence type="ECO:0000313" key="4">
    <source>
        <dbReference type="Proteomes" id="UP001182556"/>
    </source>
</evidence>
<feature type="compositionally biased region" description="Polar residues" evidence="1">
    <location>
        <begin position="830"/>
        <end position="839"/>
    </location>
</feature>
<feature type="region of interest" description="Disordered" evidence="1">
    <location>
        <begin position="560"/>
        <end position="962"/>
    </location>
</feature>
<feature type="compositionally biased region" description="Basic and acidic residues" evidence="1">
    <location>
        <begin position="792"/>
        <end position="803"/>
    </location>
</feature>
<organism evidence="3 4">
    <name type="scientific">Papiliotrema laurentii</name>
    <name type="common">Cryptococcus laurentii</name>
    <dbReference type="NCBI Taxonomy" id="5418"/>
    <lineage>
        <taxon>Eukaryota</taxon>
        <taxon>Fungi</taxon>
        <taxon>Dikarya</taxon>
        <taxon>Basidiomycota</taxon>
        <taxon>Agaricomycotina</taxon>
        <taxon>Tremellomycetes</taxon>
        <taxon>Tremellales</taxon>
        <taxon>Rhynchogastremaceae</taxon>
        <taxon>Papiliotrema</taxon>
    </lineage>
</organism>
<feature type="compositionally biased region" description="Polar residues" evidence="1">
    <location>
        <begin position="518"/>
        <end position="534"/>
    </location>
</feature>
<comment type="caution">
    <text evidence="3">The sequence shown here is derived from an EMBL/GenBank/DDBJ whole genome shotgun (WGS) entry which is preliminary data.</text>
</comment>
<dbReference type="Proteomes" id="UP001182556">
    <property type="component" value="Unassembled WGS sequence"/>
</dbReference>
<proteinExistence type="predicted"/>
<dbReference type="InterPro" id="IPR000904">
    <property type="entry name" value="Sec7_dom"/>
</dbReference>
<feature type="region of interest" description="Disordered" evidence="1">
    <location>
        <begin position="237"/>
        <end position="270"/>
    </location>
</feature>
<feature type="region of interest" description="Disordered" evidence="1">
    <location>
        <begin position="505"/>
        <end position="546"/>
    </location>
</feature>
<evidence type="ECO:0000256" key="1">
    <source>
        <dbReference type="SAM" id="MobiDB-lite"/>
    </source>
</evidence>
<dbReference type="InterPro" id="IPR011993">
    <property type="entry name" value="PH-like_dom_sf"/>
</dbReference>
<dbReference type="Pfam" id="PF19057">
    <property type="entry name" value="PH_19"/>
    <property type="match status" value="1"/>
</dbReference>
<feature type="region of interest" description="Disordered" evidence="1">
    <location>
        <begin position="351"/>
        <end position="424"/>
    </location>
</feature>